<dbReference type="PRINTS" id="PR00359">
    <property type="entry name" value="BP450"/>
</dbReference>
<dbReference type="GO" id="GO:0004497">
    <property type="term" value="F:monooxygenase activity"/>
    <property type="evidence" value="ECO:0007669"/>
    <property type="project" value="UniProtKB-KW"/>
</dbReference>
<dbReference type="PANTHER" id="PTHR46696:SF4">
    <property type="entry name" value="BIOTIN BIOSYNTHESIS CYTOCHROME P450"/>
    <property type="match status" value="1"/>
</dbReference>
<evidence type="ECO:0000313" key="4">
    <source>
        <dbReference type="Proteomes" id="UP001183607"/>
    </source>
</evidence>
<comment type="similarity">
    <text evidence="1 2">Belongs to the cytochrome P450 family.</text>
</comment>
<evidence type="ECO:0000256" key="1">
    <source>
        <dbReference type="ARBA" id="ARBA00010617"/>
    </source>
</evidence>
<evidence type="ECO:0000313" key="3">
    <source>
        <dbReference type="EMBL" id="MDT0413954.1"/>
    </source>
</evidence>
<dbReference type="PANTHER" id="PTHR46696">
    <property type="entry name" value="P450, PUTATIVE (EUROFUNG)-RELATED"/>
    <property type="match status" value="1"/>
</dbReference>
<keyword evidence="2" id="KW-0349">Heme</keyword>
<dbReference type="EMBL" id="JAVRER010000001">
    <property type="protein sequence ID" value="MDT0413954.1"/>
    <property type="molecule type" value="Genomic_DNA"/>
</dbReference>
<keyword evidence="2" id="KW-0479">Metal-binding</keyword>
<dbReference type="InterPro" id="IPR002397">
    <property type="entry name" value="Cyt_P450_B"/>
</dbReference>
<dbReference type="InterPro" id="IPR036396">
    <property type="entry name" value="Cyt_P450_sf"/>
</dbReference>
<dbReference type="Proteomes" id="UP001183607">
    <property type="component" value="Unassembled WGS sequence"/>
</dbReference>
<dbReference type="Pfam" id="PF00067">
    <property type="entry name" value="p450"/>
    <property type="match status" value="1"/>
</dbReference>
<keyword evidence="2" id="KW-0503">Monooxygenase</keyword>
<name>A0ABD5DXZ5_9ACTN</name>
<sequence length="422" mass="46769">MNAVGHHPGTSTVSRRAVIPLLRRLRSAEGTANPRPVWAALHELGDVVPAPWGGYFVVGFDACDEVLRGRKWRSTDFDWQQRQDNPERWSDLATREMTRTLPRLNAPAHTCQRRAVGTPFDRASLETLSPMIAALVSSLLDELEAEIRAEGHADFMRVVGEQLPALSVGEWIGIDRADHAHLLDFTHRQVYAQELLPTRSQLAVSEQATLEMREFFTRLIRERRARPGDDALTQWIAHFDALSAGDRAAADQVIYDLTMFVTIASLETSAVLLGNTVHLATSDPARAAWLAAQPEHIASTVEEALRWDAPISINSRVASEDLVLAGVPIPRDTTVHVMYGAAAHDPRRNPDPDTFDPLRRGGHLSFGGGPHYCLGAGLARLEAQELLGQVLKRFPTLRAVTPPVFDDTRLVFRRLVSLDVQI</sequence>
<accession>A0ABD5DXZ5</accession>
<proteinExistence type="inferred from homology"/>
<organism evidence="3 4">
    <name type="scientific">Streptomyces evansiae</name>
    <dbReference type="NCBI Taxonomy" id="3075535"/>
    <lineage>
        <taxon>Bacteria</taxon>
        <taxon>Bacillati</taxon>
        <taxon>Actinomycetota</taxon>
        <taxon>Actinomycetes</taxon>
        <taxon>Kitasatosporales</taxon>
        <taxon>Streptomycetaceae</taxon>
        <taxon>Streptomyces</taxon>
    </lineage>
</organism>
<protein>
    <submittedName>
        <fullName evidence="3">Cytochrome P450</fullName>
    </submittedName>
</protein>
<dbReference type="PROSITE" id="PS00086">
    <property type="entry name" value="CYTOCHROME_P450"/>
    <property type="match status" value="1"/>
</dbReference>
<dbReference type="GO" id="GO:0046872">
    <property type="term" value="F:metal ion binding"/>
    <property type="evidence" value="ECO:0007669"/>
    <property type="project" value="UniProtKB-KW"/>
</dbReference>
<dbReference type="SUPFAM" id="SSF48264">
    <property type="entry name" value="Cytochrome P450"/>
    <property type="match status" value="1"/>
</dbReference>
<reference evidence="4" key="1">
    <citation type="submission" date="2023-07" db="EMBL/GenBank/DDBJ databases">
        <title>30 novel species of actinomycetes from the DSMZ collection.</title>
        <authorList>
            <person name="Nouioui I."/>
        </authorList>
    </citation>
    <scope>NUCLEOTIDE SEQUENCE [LARGE SCALE GENOMIC DNA]</scope>
    <source>
        <strain evidence="4">DSM 41982</strain>
    </source>
</reference>
<keyword evidence="2" id="KW-0408">Iron</keyword>
<dbReference type="RefSeq" id="WP_093853458.1">
    <property type="nucleotide sequence ID" value="NZ_JAVRER010000001.1"/>
</dbReference>
<keyword evidence="2" id="KW-0560">Oxidoreductase</keyword>
<dbReference type="AlphaFoldDB" id="A0ABD5DXZ5"/>
<dbReference type="InterPro" id="IPR017972">
    <property type="entry name" value="Cyt_P450_CS"/>
</dbReference>
<gene>
    <name evidence="3" type="ORF">RM574_00470</name>
</gene>
<dbReference type="InterPro" id="IPR001128">
    <property type="entry name" value="Cyt_P450"/>
</dbReference>
<comment type="caution">
    <text evidence="3">The sequence shown here is derived from an EMBL/GenBank/DDBJ whole genome shotgun (WGS) entry which is preliminary data.</text>
</comment>
<dbReference type="Gene3D" id="1.10.630.10">
    <property type="entry name" value="Cytochrome P450"/>
    <property type="match status" value="1"/>
</dbReference>
<evidence type="ECO:0000256" key="2">
    <source>
        <dbReference type="RuleBase" id="RU000461"/>
    </source>
</evidence>